<dbReference type="SUPFAM" id="SSF50475">
    <property type="entry name" value="FMN-binding split barrel"/>
    <property type="match status" value="1"/>
</dbReference>
<comment type="caution">
    <text evidence="2">The sequence shown here is derived from an EMBL/GenBank/DDBJ whole genome shotgun (WGS) entry which is preliminary data.</text>
</comment>
<organism evidence="2 3">
    <name type="scientific">Apodospora peruviana</name>
    <dbReference type="NCBI Taxonomy" id="516989"/>
    <lineage>
        <taxon>Eukaryota</taxon>
        <taxon>Fungi</taxon>
        <taxon>Dikarya</taxon>
        <taxon>Ascomycota</taxon>
        <taxon>Pezizomycotina</taxon>
        <taxon>Sordariomycetes</taxon>
        <taxon>Sordariomycetidae</taxon>
        <taxon>Sordariales</taxon>
        <taxon>Lasiosphaeriaceae</taxon>
        <taxon>Apodospora</taxon>
    </lineage>
</organism>
<keyword evidence="3" id="KW-1185">Reference proteome</keyword>
<reference evidence="2" key="2">
    <citation type="submission" date="2023-06" db="EMBL/GenBank/DDBJ databases">
        <authorList>
            <consortium name="Lawrence Berkeley National Laboratory"/>
            <person name="Haridas S."/>
            <person name="Hensen N."/>
            <person name="Bonometti L."/>
            <person name="Westerberg I."/>
            <person name="Brannstrom I.O."/>
            <person name="Guillou S."/>
            <person name="Cros-Aarteil S."/>
            <person name="Calhoun S."/>
            <person name="Kuo A."/>
            <person name="Mondo S."/>
            <person name="Pangilinan J."/>
            <person name="Riley R."/>
            <person name="Labutti K."/>
            <person name="Andreopoulos B."/>
            <person name="Lipzen A."/>
            <person name="Chen C."/>
            <person name="Yanf M."/>
            <person name="Daum C."/>
            <person name="Ng V."/>
            <person name="Clum A."/>
            <person name="Steindorff A."/>
            <person name="Ohm R."/>
            <person name="Martin F."/>
            <person name="Silar P."/>
            <person name="Natvig D."/>
            <person name="Lalanne C."/>
            <person name="Gautier V."/>
            <person name="Ament-Velasquez S.L."/>
            <person name="Kruys A."/>
            <person name="Hutchinson M.I."/>
            <person name="Powell A.J."/>
            <person name="Barry K."/>
            <person name="Miller A.N."/>
            <person name="Grigoriev I.V."/>
            <person name="Debuchy R."/>
            <person name="Gladieux P."/>
            <person name="Thoren M.H."/>
            <person name="Johannesson H."/>
        </authorList>
    </citation>
    <scope>NUCLEOTIDE SEQUENCE</scope>
    <source>
        <strain evidence="2">CBS 118394</strain>
    </source>
</reference>
<dbReference type="AlphaFoldDB" id="A0AAE0I4M8"/>
<dbReference type="PANTHER" id="PTHR28243:SF1">
    <property type="entry name" value="PYRIDOXAMINE 5'-PHOSPHATE OXIDASE ALR4036 FAMILY FMN-BINDING DOMAIN-CONTAINING PROTEIN"/>
    <property type="match status" value="1"/>
</dbReference>
<evidence type="ECO:0000313" key="3">
    <source>
        <dbReference type="Proteomes" id="UP001283341"/>
    </source>
</evidence>
<dbReference type="PANTHER" id="PTHR28243">
    <property type="entry name" value="AGL049CP"/>
    <property type="match status" value="1"/>
</dbReference>
<accession>A0AAE0I4M8</accession>
<gene>
    <name evidence="2" type="ORF">B0H66DRAFT_233188</name>
</gene>
<dbReference type="GO" id="GO:0010181">
    <property type="term" value="F:FMN binding"/>
    <property type="evidence" value="ECO:0007669"/>
    <property type="project" value="InterPro"/>
</dbReference>
<evidence type="ECO:0000313" key="2">
    <source>
        <dbReference type="EMBL" id="KAK3318325.1"/>
    </source>
</evidence>
<dbReference type="EMBL" id="JAUEDM010000004">
    <property type="protein sequence ID" value="KAK3318325.1"/>
    <property type="molecule type" value="Genomic_DNA"/>
</dbReference>
<name>A0AAE0I4M8_9PEZI</name>
<dbReference type="Proteomes" id="UP001283341">
    <property type="component" value="Unassembled WGS sequence"/>
</dbReference>
<sequence length="308" mass="33683">MSNHQETPCTPAPWLDEFVKHISSMAMPTFVLSTLHPATTGVTGPSFTDTPRARTCVYRGLWATPLTNDRNPAPRNPAIFESDLPVFTTDVRMEKVSEIFDTAVAAGVGASGNGSHNTGSGGGGPVEAVYWASEYGTQWRVRGTAWILGPDIDNEDGPEGGAHRVRSALRGRMMRKAAENITDVIKDEVVAEAEKEWSWSREVAAHFGNLSPGMRGTFRHPPPGRPVAEPIPPGSGLGVGQTVEDLDDPVARKNFRVVVIIPTEVDQADVSDPKRPRRWLYTYRSKSYKSTMYGGEVIGEWGKVEIWP</sequence>
<dbReference type="Pfam" id="PF12766">
    <property type="entry name" value="Pyridox_oxase_2"/>
    <property type="match status" value="1"/>
</dbReference>
<reference evidence="2" key="1">
    <citation type="journal article" date="2023" name="Mol. Phylogenet. Evol.">
        <title>Genome-scale phylogeny and comparative genomics of the fungal order Sordariales.</title>
        <authorList>
            <person name="Hensen N."/>
            <person name="Bonometti L."/>
            <person name="Westerberg I."/>
            <person name="Brannstrom I.O."/>
            <person name="Guillou S."/>
            <person name="Cros-Aarteil S."/>
            <person name="Calhoun S."/>
            <person name="Haridas S."/>
            <person name="Kuo A."/>
            <person name="Mondo S."/>
            <person name="Pangilinan J."/>
            <person name="Riley R."/>
            <person name="LaButti K."/>
            <person name="Andreopoulos B."/>
            <person name="Lipzen A."/>
            <person name="Chen C."/>
            <person name="Yan M."/>
            <person name="Daum C."/>
            <person name="Ng V."/>
            <person name="Clum A."/>
            <person name="Steindorff A."/>
            <person name="Ohm R.A."/>
            <person name="Martin F."/>
            <person name="Silar P."/>
            <person name="Natvig D.O."/>
            <person name="Lalanne C."/>
            <person name="Gautier V."/>
            <person name="Ament-Velasquez S.L."/>
            <person name="Kruys A."/>
            <person name="Hutchinson M.I."/>
            <person name="Powell A.J."/>
            <person name="Barry K."/>
            <person name="Miller A.N."/>
            <person name="Grigoriev I.V."/>
            <person name="Debuchy R."/>
            <person name="Gladieux P."/>
            <person name="Hiltunen Thoren M."/>
            <person name="Johannesson H."/>
        </authorList>
    </citation>
    <scope>NUCLEOTIDE SEQUENCE</scope>
    <source>
        <strain evidence="2">CBS 118394</strain>
    </source>
</reference>
<feature type="domain" description="Pyridoxamine 5'-phosphate oxidase Alr4036 family FMN-binding" evidence="1">
    <location>
        <begin position="12"/>
        <end position="148"/>
    </location>
</feature>
<evidence type="ECO:0000259" key="1">
    <source>
        <dbReference type="Pfam" id="PF12766"/>
    </source>
</evidence>
<dbReference type="Gene3D" id="2.30.110.10">
    <property type="entry name" value="Electron Transport, Fmn-binding Protein, Chain A"/>
    <property type="match status" value="1"/>
</dbReference>
<dbReference type="InterPro" id="IPR012349">
    <property type="entry name" value="Split_barrel_FMN-bd"/>
</dbReference>
<proteinExistence type="predicted"/>
<dbReference type="InterPro" id="IPR024624">
    <property type="entry name" value="Pyridox_Oxase_Alr4036_FMN-bd"/>
</dbReference>
<protein>
    <recommendedName>
        <fullName evidence="1">Pyridoxamine 5'-phosphate oxidase Alr4036 family FMN-binding domain-containing protein</fullName>
    </recommendedName>
</protein>